<feature type="signal peptide" evidence="2">
    <location>
        <begin position="1"/>
        <end position="26"/>
    </location>
</feature>
<feature type="transmembrane region" description="Helical" evidence="1">
    <location>
        <begin position="461"/>
        <end position="483"/>
    </location>
</feature>
<proteinExistence type="predicted"/>
<dbReference type="RefSeq" id="WP_185259353.1">
    <property type="nucleotide sequence ID" value="NZ_AP023368.1"/>
</dbReference>
<keyword evidence="2" id="KW-0732">Signal</keyword>
<dbReference type="Proteomes" id="UP000515703">
    <property type="component" value="Chromosome"/>
</dbReference>
<keyword evidence="1" id="KW-0812">Transmembrane</keyword>
<feature type="transmembrane region" description="Helical" evidence="1">
    <location>
        <begin position="489"/>
        <end position="508"/>
    </location>
</feature>
<feature type="chain" id="PRO_5029731694" description="DUF2207 domain-containing protein" evidence="2">
    <location>
        <begin position="27"/>
        <end position="626"/>
    </location>
</feature>
<reference evidence="5 6" key="1">
    <citation type="submission" date="2020-08" db="EMBL/GenBank/DDBJ databases">
        <title>Draft genome sequencing of an Anaerocolumna strain isolated from anoxic soil subjected to BSD treatment.</title>
        <authorList>
            <person name="Uek A."/>
            <person name="Tonouchi A."/>
        </authorList>
    </citation>
    <scope>NUCLEOTIDE SEQUENCE [LARGE SCALE GENOMIC DNA]</scope>
    <source>
        <strain evidence="5 6">CTTW</strain>
    </source>
</reference>
<feature type="domain" description="DUF2207" evidence="3">
    <location>
        <begin position="40"/>
        <end position="196"/>
    </location>
</feature>
<evidence type="ECO:0000313" key="6">
    <source>
        <dbReference type="Proteomes" id="UP000515703"/>
    </source>
</evidence>
<dbReference type="InterPro" id="IPR018702">
    <property type="entry name" value="DUF2207"/>
</dbReference>
<protein>
    <recommendedName>
        <fullName evidence="7">DUF2207 domain-containing protein</fullName>
    </recommendedName>
</protein>
<keyword evidence="1" id="KW-1133">Transmembrane helix</keyword>
<name>A0A7I8DPS1_9FIRM</name>
<keyword evidence="6" id="KW-1185">Reference proteome</keyword>
<feature type="domain" description="Predicted membrane protein YciQ-like C-terminal" evidence="4">
    <location>
        <begin position="281"/>
        <end position="449"/>
    </location>
</feature>
<evidence type="ECO:0000256" key="2">
    <source>
        <dbReference type="SAM" id="SignalP"/>
    </source>
</evidence>
<evidence type="ECO:0000259" key="4">
    <source>
        <dbReference type="Pfam" id="PF20990"/>
    </source>
</evidence>
<evidence type="ECO:0000256" key="1">
    <source>
        <dbReference type="SAM" id="Phobius"/>
    </source>
</evidence>
<feature type="transmembrane region" description="Helical" evidence="1">
    <location>
        <begin position="247"/>
        <end position="268"/>
    </location>
</feature>
<gene>
    <name evidence="5" type="ORF">bsdcttw_21160</name>
</gene>
<sequence>MKWKSFIRTIFIVAAIVICFTEKADAAQTFEFQMEYNGYSIKGYDIFVKVEEDASMDITERITVSFSREKHGIYRVIPFAGTFEAEGGAFREKQRYLAKISQVSVQDGDTKEVIPYSLHSDNGSLTIKIGDSKHTLTGEKTYELHYHYGFRANRNTKGDILSYNLIGTGWDTTISHIRFTLDMPKEFDAKNLLLYSGRSDSHETADITWALKGNSITGSVQRILEPGEGLSIQLPLTDGYFTKKKEWLPLGESILFGGMAVISLLLWFRFGRSGQVKITEEYVPPKQLSPAGISYVLEGNVSRRAISAMILYWANLGYLYIADEGKHILRLVNGRDPGEDIPGYEKQLLRKLFEGRDEVKASDLKEDFQAAVEEFKRALREELEGTGQAMHEKKAKYGRLGGYLISAFIIALLTGQALSFTSIGVGGFLLTLFISLMLYLMSFVCSAFLGYFADRLSIGKWLGFLIFGVFYGLLLWFFAWWTGKYMLQPLPYSVGGLAAGISAIFGAFSGGRTKYGGELLGQVLGYRRVLLQKGKRGEEKEEEFSYKELPYAFVFGRAKKWASAFKKLEESPPSWYMGPQNMGFEPVFYMMYLERGMGGFEVNMSSGSDSAGGVGGGVGGGGGGSW</sequence>
<dbReference type="KEGG" id="acht:bsdcttw_21160"/>
<evidence type="ECO:0000259" key="3">
    <source>
        <dbReference type="Pfam" id="PF09972"/>
    </source>
</evidence>
<organism evidence="5 6">
    <name type="scientific">Anaerocolumna chitinilytica</name>
    <dbReference type="NCBI Taxonomy" id="1727145"/>
    <lineage>
        <taxon>Bacteria</taxon>
        <taxon>Bacillati</taxon>
        <taxon>Bacillota</taxon>
        <taxon>Clostridia</taxon>
        <taxon>Lachnospirales</taxon>
        <taxon>Lachnospiraceae</taxon>
        <taxon>Anaerocolumna</taxon>
    </lineage>
</organism>
<accession>A0A7I8DPS1</accession>
<feature type="transmembrane region" description="Helical" evidence="1">
    <location>
        <begin position="400"/>
        <end position="419"/>
    </location>
</feature>
<dbReference type="AlphaFoldDB" id="A0A7I8DPS1"/>
<dbReference type="InterPro" id="IPR048389">
    <property type="entry name" value="YciQ-like_C"/>
</dbReference>
<evidence type="ECO:0008006" key="7">
    <source>
        <dbReference type="Google" id="ProtNLM"/>
    </source>
</evidence>
<keyword evidence="1" id="KW-0472">Membrane</keyword>
<evidence type="ECO:0000313" key="5">
    <source>
        <dbReference type="EMBL" id="BCJ99075.1"/>
    </source>
</evidence>
<dbReference type="EMBL" id="AP023368">
    <property type="protein sequence ID" value="BCJ99075.1"/>
    <property type="molecule type" value="Genomic_DNA"/>
</dbReference>
<reference evidence="5 6" key="2">
    <citation type="submission" date="2020-08" db="EMBL/GenBank/DDBJ databases">
        <authorList>
            <person name="Ueki A."/>
            <person name="Tonouchi A."/>
        </authorList>
    </citation>
    <scope>NUCLEOTIDE SEQUENCE [LARGE SCALE GENOMIC DNA]</scope>
    <source>
        <strain evidence="5 6">CTTW</strain>
    </source>
</reference>
<feature type="transmembrane region" description="Helical" evidence="1">
    <location>
        <begin position="425"/>
        <end position="449"/>
    </location>
</feature>
<dbReference type="Pfam" id="PF20990">
    <property type="entry name" value="DUF2207_C"/>
    <property type="match status" value="1"/>
</dbReference>
<dbReference type="Pfam" id="PF09972">
    <property type="entry name" value="DUF2207"/>
    <property type="match status" value="1"/>
</dbReference>